<dbReference type="SUPFAM" id="SSF53383">
    <property type="entry name" value="PLP-dependent transferases"/>
    <property type="match status" value="1"/>
</dbReference>
<keyword evidence="5" id="KW-1185">Reference proteome</keyword>
<dbReference type="InterPro" id="IPR015421">
    <property type="entry name" value="PyrdxlP-dep_Trfase_major"/>
</dbReference>
<dbReference type="Gene3D" id="3.40.640.10">
    <property type="entry name" value="Type I PLP-dependent aspartate aminotransferase-like (Major domain)"/>
    <property type="match status" value="1"/>
</dbReference>
<gene>
    <name evidence="4" type="ORF">GCM10017559_82180</name>
</gene>
<dbReference type="Gene3D" id="3.90.1150.10">
    <property type="entry name" value="Aspartate Aminotransferase, domain 1"/>
    <property type="match status" value="1"/>
</dbReference>
<evidence type="ECO:0000256" key="2">
    <source>
        <dbReference type="ARBA" id="ARBA00022898"/>
    </source>
</evidence>
<accession>A0ABP6LEG4</accession>
<dbReference type="InterPro" id="IPR015422">
    <property type="entry name" value="PyrdxlP-dep_Trfase_small"/>
</dbReference>
<dbReference type="InterPro" id="IPR004839">
    <property type="entry name" value="Aminotransferase_I/II_large"/>
</dbReference>
<evidence type="ECO:0000313" key="4">
    <source>
        <dbReference type="EMBL" id="GAA3041072.1"/>
    </source>
</evidence>
<name>A0ABP6LEG4_9ACTN</name>
<dbReference type="EMBL" id="BAAAWD010000031">
    <property type="protein sequence ID" value="GAA3041072.1"/>
    <property type="molecule type" value="Genomic_DNA"/>
</dbReference>
<comment type="cofactor">
    <cofactor evidence="1">
        <name>pyridoxal 5'-phosphate</name>
        <dbReference type="ChEBI" id="CHEBI:597326"/>
    </cofactor>
</comment>
<evidence type="ECO:0000256" key="1">
    <source>
        <dbReference type="ARBA" id="ARBA00001933"/>
    </source>
</evidence>
<feature type="domain" description="Aminotransferase class I/classII large" evidence="3">
    <location>
        <begin position="73"/>
        <end position="363"/>
    </location>
</feature>
<dbReference type="CDD" id="cd00609">
    <property type="entry name" value="AAT_like"/>
    <property type="match status" value="1"/>
</dbReference>
<dbReference type="Pfam" id="PF00155">
    <property type="entry name" value="Aminotran_1_2"/>
    <property type="match status" value="1"/>
</dbReference>
<organism evidence="4 5">
    <name type="scientific">Streptosporangium longisporum</name>
    <dbReference type="NCBI Taxonomy" id="46187"/>
    <lineage>
        <taxon>Bacteria</taxon>
        <taxon>Bacillati</taxon>
        <taxon>Actinomycetota</taxon>
        <taxon>Actinomycetes</taxon>
        <taxon>Streptosporangiales</taxon>
        <taxon>Streptosporangiaceae</taxon>
        <taxon>Streptosporangium</taxon>
    </lineage>
</organism>
<dbReference type="RefSeq" id="WP_344907716.1">
    <property type="nucleotide sequence ID" value="NZ_BAAAWD010000031.1"/>
</dbReference>
<dbReference type="PANTHER" id="PTHR42885:SF1">
    <property type="entry name" value="THREONINE-PHOSPHATE DECARBOXYLASE"/>
    <property type="match status" value="1"/>
</dbReference>
<sequence length="435" mass="47789">MAGSIDRGRMHAAAHSPSVFSLTRAAPERGADLIDFCVPGNPYFPPPEVFGILERDLAALLRFRPSDADTIAAELCGVLGLNPQTVVMGNGSTELITWIDHLLVRESLAIPIPTFGRWTDQPLETGKRVDMYPLQESQGFALDVDAFVNFVRQRGSRVAVVCNPNNPDGGYLRRHEVIALLDRLVDLDLVVVDESFIDFVDAEPYASVAGEATIRPNVVVLKSLGKNFGLHGVRFGYMVANPALAARVRGALPTWNLNSFAETVVFMIRRYLPEYLDSLRLLALDRESMHYQLTRVPGLTVFPSQGNFLLVRLPMGRDGVTLRDRLLDEHGLFVRECGNKLGMTGQFVRLAVRPEGDVRRLVSGLYAVLYESGDRTPVPVPLPPAPQPIPTPLYDPLPGNGQVSPYDPMATVAPVPLYEGDRRFDMLSGGLPPSP</sequence>
<protein>
    <recommendedName>
        <fullName evidence="3">Aminotransferase class I/classII large domain-containing protein</fullName>
    </recommendedName>
</protein>
<dbReference type="InterPro" id="IPR015424">
    <property type="entry name" value="PyrdxlP-dep_Trfase"/>
</dbReference>
<dbReference type="PANTHER" id="PTHR42885">
    <property type="entry name" value="HISTIDINOL-PHOSPHATE AMINOTRANSFERASE-RELATED"/>
    <property type="match status" value="1"/>
</dbReference>
<evidence type="ECO:0000259" key="3">
    <source>
        <dbReference type="Pfam" id="PF00155"/>
    </source>
</evidence>
<proteinExistence type="predicted"/>
<evidence type="ECO:0000313" key="5">
    <source>
        <dbReference type="Proteomes" id="UP001499930"/>
    </source>
</evidence>
<comment type="caution">
    <text evidence="4">The sequence shown here is derived from an EMBL/GenBank/DDBJ whole genome shotgun (WGS) entry which is preliminary data.</text>
</comment>
<keyword evidence="2" id="KW-0663">Pyridoxal phosphate</keyword>
<dbReference type="Proteomes" id="UP001499930">
    <property type="component" value="Unassembled WGS sequence"/>
</dbReference>
<reference evidence="5" key="1">
    <citation type="journal article" date="2019" name="Int. J. Syst. Evol. Microbiol.">
        <title>The Global Catalogue of Microorganisms (GCM) 10K type strain sequencing project: providing services to taxonomists for standard genome sequencing and annotation.</title>
        <authorList>
            <consortium name="The Broad Institute Genomics Platform"/>
            <consortium name="The Broad Institute Genome Sequencing Center for Infectious Disease"/>
            <person name="Wu L."/>
            <person name="Ma J."/>
        </authorList>
    </citation>
    <scope>NUCLEOTIDE SEQUENCE [LARGE SCALE GENOMIC DNA]</scope>
    <source>
        <strain evidence="5">JCM 3106</strain>
    </source>
</reference>